<protein>
    <submittedName>
        <fullName evidence="1">Uncharacterized protein</fullName>
    </submittedName>
</protein>
<dbReference type="OrthoDB" id="9944993at2"/>
<name>A0A3P2A6B9_9NEIS</name>
<evidence type="ECO:0000313" key="1">
    <source>
        <dbReference type="EMBL" id="RRD90416.1"/>
    </source>
</evidence>
<accession>A0A3P2A6B9</accession>
<comment type="caution">
    <text evidence="1">The sequence shown here is derived from an EMBL/GenBank/DDBJ whole genome shotgun (WGS) entry which is preliminary data.</text>
</comment>
<dbReference type="RefSeq" id="WP_124794636.1">
    <property type="nucleotide sequence ID" value="NZ_RQYC01000006.1"/>
</dbReference>
<proteinExistence type="predicted"/>
<reference evidence="1 2" key="1">
    <citation type="submission" date="2018-11" db="EMBL/GenBank/DDBJ databases">
        <title>Genomes From Bacteria Associated with the Canine Oral Cavity: a Test Case for Automated Genome-Based Taxonomic Assignment.</title>
        <authorList>
            <person name="Coil D.A."/>
            <person name="Jospin G."/>
            <person name="Darling A.E."/>
            <person name="Wallis C."/>
            <person name="Davis I.J."/>
            <person name="Harris S."/>
            <person name="Eisen J.A."/>
            <person name="Holcombe L.J."/>
            <person name="O'Flynn C."/>
        </authorList>
    </citation>
    <scope>NUCLEOTIDE SEQUENCE [LARGE SCALE GENOMIC DNA]</scope>
    <source>
        <strain evidence="1 2">COT-280</strain>
    </source>
</reference>
<dbReference type="Proteomes" id="UP000269923">
    <property type="component" value="Unassembled WGS sequence"/>
</dbReference>
<sequence length="135" mass="15051">MLEWVKLRALLIGWAKWKRGGDLGKHDYLSPPNLIYRLMMGDVLGGGGFGSVEPRGLASAAADKHNAVYHRLDCVIDELPPRRRQTIQCEFLSDGRQQDKAAAMGISLKGYERNLNFAIKQILADDFIQNLVQAA</sequence>
<organism evidence="1 2">
    <name type="scientific">Conchiformibius steedae</name>
    <dbReference type="NCBI Taxonomy" id="153493"/>
    <lineage>
        <taxon>Bacteria</taxon>
        <taxon>Pseudomonadati</taxon>
        <taxon>Pseudomonadota</taxon>
        <taxon>Betaproteobacteria</taxon>
        <taxon>Neisseriales</taxon>
        <taxon>Neisseriaceae</taxon>
        <taxon>Conchiformibius</taxon>
    </lineage>
</organism>
<dbReference type="EMBL" id="RQYC01000006">
    <property type="protein sequence ID" value="RRD90416.1"/>
    <property type="molecule type" value="Genomic_DNA"/>
</dbReference>
<evidence type="ECO:0000313" key="2">
    <source>
        <dbReference type="Proteomes" id="UP000269923"/>
    </source>
</evidence>
<dbReference type="AlphaFoldDB" id="A0A3P2A6B9"/>
<gene>
    <name evidence="1" type="ORF">EII21_05725</name>
</gene>
<keyword evidence="2" id="KW-1185">Reference proteome</keyword>